<proteinExistence type="predicted"/>
<evidence type="ECO:0000313" key="2">
    <source>
        <dbReference type="Proteomes" id="UP000693738"/>
    </source>
</evidence>
<dbReference type="Proteomes" id="UP000693738">
    <property type="component" value="Unassembled WGS sequence"/>
</dbReference>
<evidence type="ECO:0000313" key="1">
    <source>
        <dbReference type="EMBL" id="CAG7562209.1"/>
    </source>
</evidence>
<accession>A0A8J2NL90</accession>
<organism evidence="1 2">
    <name type="scientific">Fusarium equiseti</name>
    <name type="common">Fusarium scirpi</name>
    <dbReference type="NCBI Taxonomy" id="61235"/>
    <lineage>
        <taxon>Eukaryota</taxon>
        <taxon>Fungi</taxon>
        <taxon>Dikarya</taxon>
        <taxon>Ascomycota</taxon>
        <taxon>Pezizomycotina</taxon>
        <taxon>Sordariomycetes</taxon>
        <taxon>Hypocreomycetidae</taxon>
        <taxon>Hypocreales</taxon>
        <taxon>Nectriaceae</taxon>
        <taxon>Fusarium</taxon>
        <taxon>Fusarium incarnatum-equiseti species complex</taxon>
    </lineage>
</organism>
<sequence>MATAETVDLGPAHPPKEDSIIAFEQILPELKKKLVHLRRDYNKHEPEYFAATVHPSNSPLNFLGANDLQDLQEHLSDQDLVGFSADDFEQVRAATSAYGIHLFGKLRIPAMPDPSGPAYIHFRVFIGGGDEPPKLHSIHTEEREDSSGGKTYRAVFTKNDELEWFDT</sequence>
<gene>
    <name evidence="1" type="ORF">FEQUK3_LOCUS7912</name>
</gene>
<reference evidence="1" key="1">
    <citation type="submission" date="2021-05" db="EMBL/GenBank/DDBJ databases">
        <authorList>
            <person name="Khan N."/>
        </authorList>
    </citation>
    <scope>NUCLEOTIDE SEQUENCE</scope>
</reference>
<comment type="caution">
    <text evidence="1">The sequence shown here is derived from an EMBL/GenBank/DDBJ whole genome shotgun (WGS) entry which is preliminary data.</text>
</comment>
<dbReference type="AlphaFoldDB" id="A0A8J2NL90"/>
<protein>
    <submittedName>
        <fullName evidence="1">Uncharacterized protein</fullName>
    </submittedName>
</protein>
<name>A0A8J2NL90_FUSEQ</name>
<dbReference type="EMBL" id="CAJSTJ010000147">
    <property type="protein sequence ID" value="CAG7562209.1"/>
    <property type="molecule type" value="Genomic_DNA"/>
</dbReference>